<dbReference type="Proteomes" id="UP000324832">
    <property type="component" value="Unassembled WGS sequence"/>
</dbReference>
<dbReference type="PANTHER" id="PTHR12634:SF8">
    <property type="entry name" value="FIERY MOUNTAIN, ISOFORM D"/>
    <property type="match status" value="1"/>
</dbReference>
<feature type="region of interest" description="Disordered" evidence="3">
    <location>
        <begin position="208"/>
        <end position="268"/>
    </location>
</feature>
<keyword evidence="5" id="KW-1185">Reference proteome</keyword>
<dbReference type="AlphaFoldDB" id="A0A5E4PPR4"/>
<evidence type="ECO:0000256" key="3">
    <source>
        <dbReference type="SAM" id="MobiDB-lite"/>
    </source>
</evidence>
<dbReference type="GO" id="GO:0019903">
    <property type="term" value="F:protein phosphatase binding"/>
    <property type="evidence" value="ECO:0007669"/>
    <property type="project" value="InterPro"/>
</dbReference>
<keyword evidence="2" id="KW-0131">Cell cycle</keyword>
<proteinExistence type="inferred from homology"/>
<dbReference type="GO" id="GO:0005634">
    <property type="term" value="C:nucleus"/>
    <property type="evidence" value="ECO:0007669"/>
    <property type="project" value="TreeGrafter"/>
</dbReference>
<dbReference type="InterPro" id="IPR007587">
    <property type="entry name" value="SAPS"/>
</dbReference>
<organism evidence="4 5">
    <name type="scientific">Leptidea sinapis</name>
    <dbReference type="NCBI Taxonomy" id="189913"/>
    <lineage>
        <taxon>Eukaryota</taxon>
        <taxon>Metazoa</taxon>
        <taxon>Ecdysozoa</taxon>
        <taxon>Arthropoda</taxon>
        <taxon>Hexapoda</taxon>
        <taxon>Insecta</taxon>
        <taxon>Pterygota</taxon>
        <taxon>Neoptera</taxon>
        <taxon>Endopterygota</taxon>
        <taxon>Lepidoptera</taxon>
        <taxon>Glossata</taxon>
        <taxon>Ditrysia</taxon>
        <taxon>Papilionoidea</taxon>
        <taxon>Pieridae</taxon>
        <taxon>Dismorphiinae</taxon>
        <taxon>Leptidea</taxon>
    </lineage>
</organism>
<evidence type="ECO:0000256" key="2">
    <source>
        <dbReference type="ARBA" id="ARBA00023306"/>
    </source>
</evidence>
<evidence type="ECO:0000313" key="5">
    <source>
        <dbReference type="Proteomes" id="UP000324832"/>
    </source>
</evidence>
<evidence type="ECO:0008006" key="6">
    <source>
        <dbReference type="Google" id="ProtNLM"/>
    </source>
</evidence>
<dbReference type="EMBL" id="FZQP02000227">
    <property type="protein sequence ID" value="VVC88077.1"/>
    <property type="molecule type" value="Genomic_DNA"/>
</dbReference>
<dbReference type="GO" id="GO:0019888">
    <property type="term" value="F:protein phosphatase regulator activity"/>
    <property type="evidence" value="ECO:0007669"/>
    <property type="project" value="TreeGrafter"/>
</dbReference>
<comment type="similarity">
    <text evidence="1">Belongs to the SAPS family.</text>
</comment>
<dbReference type="PANTHER" id="PTHR12634">
    <property type="entry name" value="SIT4 YEAST -ASSOCIATING PROTEIN-RELATED"/>
    <property type="match status" value="1"/>
</dbReference>
<gene>
    <name evidence="4" type="ORF">LSINAPIS_LOCUS1533</name>
</gene>
<reference evidence="4 5" key="1">
    <citation type="submission" date="2017-07" db="EMBL/GenBank/DDBJ databases">
        <authorList>
            <person name="Talla V."/>
            <person name="Backstrom N."/>
        </authorList>
    </citation>
    <scope>NUCLEOTIDE SEQUENCE [LARGE SCALE GENOMIC DNA]</scope>
</reference>
<sequence length="268" mass="30728">MFWGANYTVARELKFLLKEENFTLAQVLEADDILQECKADNKDLIQFLTQPEILSELVTLIIEEPPKDVELTLQYRHANIACEVLTSQLSTLSHCLCMDAIQMNRLCDFVSRDPPLNPLLASYFSRTIETLDFFKAKREFLPNLLRHISTSAIADTFKYFICIENQFDKVIIEWFEEHQFLESLIQIICCTYELDVIERHVTPEVQTQNNIEKGVAETSEQIDTNHKDVTDSCKDADEDAGGANKKNKNSRVRQRDSAVGRPGHGSHL</sequence>
<protein>
    <recommendedName>
        <fullName evidence="6">Serine/threonine-protein phosphatase 4 regulatory subunit 3-like central domain-containing protein</fullName>
    </recommendedName>
</protein>
<dbReference type="Pfam" id="PF04499">
    <property type="entry name" value="SAPS"/>
    <property type="match status" value="1"/>
</dbReference>
<evidence type="ECO:0000313" key="4">
    <source>
        <dbReference type="EMBL" id="VVC88077.1"/>
    </source>
</evidence>
<accession>A0A5E4PPR4</accession>
<feature type="compositionally biased region" description="Basic and acidic residues" evidence="3">
    <location>
        <begin position="223"/>
        <end position="235"/>
    </location>
</feature>
<evidence type="ECO:0000256" key="1">
    <source>
        <dbReference type="ARBA" id="ARBA00006180"/>
    </source>
</evidence>
<dbReference type="GO" id="GO:0005829">
    <property type="term" value="C:cytosol"/>
    <property type="evidence" value="ECO:0007669"/>
    <property type="project" value="TreeGrafter"/>
</dbReference>
<name>A0A5E4PPR4_9NEOP</name>